<sequence length="69" mass="7292">MDRMKLWMAQLLVGLVVVVGLGFGLVAMAVALAFGLVISVAVRMAGPQILAEAERRASELRAEAARPVT</sequence>
<dbReference type="AlphaFoldDB" id="A0A327Y4E4"/>
<evidence type="ECO:0000313" key="2">
    <source>
        <dbReference type="EMBL" id="RAK15634.1"/>
    </source>
</evidence>
<keyword evidence="1" id="KW-1133">Transmembrane helix</keyword>
<feature type="transmembrane region" description="Helical" evidence="1">
    <location>
        <begin position="12"/>
        <end position="38"/>
    </location>
</feature>
<dbReference type="Proteomes" id="UP000249165">
    <property type="component" value="Unassembled WGS sequence"/>
</dbReference>
<dbReference type="RefSeq" id="WP_111550521.1">
    <property type="nucleotide sequence ID" value="NZ_LIGK01000018.1"/>
</dbReference>
<keyword evidence="1" id="KW-0472">Membrane</keyword>
<accession>A0A327Y4E4</accession>
<proteinExistence type="predicted"/>
<comment type="caution">
    <text evidence="2">The sequence shown here is derived from an EMBL/GenBank/DDBJ whole genome shotgun (WGS) entry which is preliminary data.</text>
</comment>
<protein>
    <submittedName>
        <fullName evidence="2">Uncharacterized protein</fullName>
    </submittedName>
</protein>
<name>A0A327Y4E4_9RHOB</name>
<gene>
    <name evidence="2" type="ORF">ATI53_102157</name>
</gene>
<reference evidence="2 3" key="1">
    <citation type="submission" date="2018-06" db="EMBL/GenBank/DDBJ databases">
        <title>Genomic Encyclopedia of Archaeal and Bacterial Type Strains, Phase II (KMG-II): from individual species to whole genera.</title>
        <authorList>
            <person name="Goeker M."/>
        </authorList>
    </citation>
    <scope>NUCLEOTIDE SEQUENCE [LARGE SCALE GENOMIC DNA]</scope>
    <source>
        <strain evidence="2 3">DSM 22011</strain>
    </source>
</reference>
<organism evidence="2 3">
    <name type="scientific">Salipiger aestuarii</name>
    <dbReference type="NCBI Taxonomy" id="568098"/>
    <lineage>
        <taxon>Bacteria</taxon>
        <taxon>Pseudomonadati</taxon>
        <taxon>Pseudomonadota</taxon>
        <taxon>Alphaproteobacteria</taxon>
        <taxon>Rhodobacterales</taxon>
        <taxon>Roseobacteraceae</taxon>
        <taxon>Salipiger</taxon>
    </lineage>
</organism>
<keyword evidence="3" id="KW-1185">Reference proteome</keyword>
<dbReference type="EMBL" id="QLMG01000021">
    <property type="protein sequence ID" value="RAK15634.1"/>
    <property type="molecule type" value="Genomic_DNA"/>
</dbReference>
<keyword evidence="1" id="KW-0812">Transmembrane</keyword>
<evidence type="ECO:0000313" key="3">
    <source>
        <dbReference type="Proteomes" id="UP000249165"/>
    </source>
</evidence>
<evidence type="ECO:0000256" key="1">
    <source>
        <dbReference type="SAM" id="Phobius"/>
    </source>
</evidence>